<dbReference type="GO" id="GO:0005783">
    <property type="term" value="C:endoplasmic reticulum"/>
    <property type="evidence" value="ECO:0007669"/>
    <property type="project" value="TreeGrafter"/>
</dbReference>
<dbReference type="InterPro" id="IPR003342">
    <property type="entry name" value="ArnT-like_N"/>
</dbReference>
<comment type="pathway">
    <text evidence="2">Protein modification; protein glycosylation.</text>
</comment>
<dbReference type="PANTHER" id="PTHR10050">
    <property type="entry name" value="DOLICHYL-PHOSPHATE-MANNOSE--PROTEIN MANNOSYLTRANSFERASE"/>
    <property type="match status" value="1"/>
</dbReference>
<organism evidence="12 13">
    <name type="scientific">Linnemannia gamsii</name>
    <dbReference type="NCBI Taxonomy" id="64522"/>
    <lineage>
        <taxon>Eukaryota</taxon>
        <taxon>Fungi</taxon>
        <taxon>Fungi incertae sedis</taxon>
        <taxon>Mucoromycota</taxon>
        <taxon>Mortierellomycotina</taxon>
        <taxon>Mortierellomycetes</taxon>
        <taxon>Mortierellales</taxon>
        <taxon>Mortierellaceae</taxon>
        <taxon>Linnemannia</taxon>
    </lineage>
</organism>
<feature type="compositionally biased region" description="Low complexity" evidence="9">
    <location>
        <begin position="43"/>
        <end position="66"/>
    </location>
</feature>
<feature type="transmembrane region" description="Helical" evidence="10">
    <location>
        <begin position="305"/>
        <end position="322"/>
    </location>
</feature>
<evidence type="ECO:0000256" key="2">
    <source>
        <dbReference type="ARBA" id="ARBA00004922"/>
    </source>
</evidence>
<keyword evidence="13" id="KW-1185">Reference proteome</keyword>
<evidence type="ECO:0000256" key="10">
    <source>
        <dbReference type="SAM" id="Phobius"/>
    </source>
</evidence>
<keyword evidence="8 10" id="KW-0472">Membrane</keyword>
<dbReference type="GO" id="GO:0004169">
    <property type="term" value="F:dolichyl-phosphate-mannose-protein mannosyltransferase activity"/>
    <property type="evidence" value="ECO:0007669"/>
    <property type="project" value="TreeGrafter"/>
</dbReference>
<keyword evidence="6 10" id="KW-0812">Transmembrane</keyword>
<comment type="caution">
    <text evidence="12">The sequence shown here is derived from an EMBL/GenBank/DDBJ whole genome shotgun (WGS) entry which is preliminary data.</text>
</comment>
<evidence type="ECO:0000256" key="8">
    <source>
        <dbReference type="ARBA" id="ARBA00023136"/>
    </source>
</evidence>
<keyword evidence="7 10" id="KW-1133">Transmembrane helix</keyword>
<evidence type="ECO:0000256" key="1">
    <source>
        <dbReference type="ARBA" id="ARBA00004127"/>
    </source>
</evidence>
<feature type="compositionally biased region" description="Basic and acidic residues" evidence="9">
    <location>
        <begin position="83"/>
        <end position="96"/>
    </location>
</feature>
<evidence type="ECO:0000256" key="6">
    <source>
        <dbReference type="ARBA" id="ARBA00022692"/>
    </source>
</evidence>
<gene>
    <name evidence="12" type="ORF">BGZ97_006561</name>
</gene>
<dbReference type="AlphaFoldDB" id="A0A9P6UFN7"/>
<feature type="domain" description="ArnT-like N-terminal" evidence="11">
    <location>
        <begin position="198"/>
        <end position="350"/>
    </location>
</feature>
<dbReference type="GO" id="GO:0016020">
    <property type="term" value="C:membrane"/>
    <property type="evidence" value="ECO:0007669"/>
    <property type="project" value="InterPro"/>
</dbReference>
<feature type="region of interest" description="Disordered" evidence="9">
    <location>
        <begin position="141"/>
        <end position="174"/>
    </location>
</feature>
<dbReference type="EMBL" id="JAAAIN010002907">
    <property type="protein sequence ID" value="KAG0289159.1"/>
    <property type="molecule type" value="Genomic_DNA"/>
</dbReference>
<proteinExistence type="inferred from homology"/>
<name>A0A9P6UFN7_9FUNG</name>
<accession>A0A9P6UFN7</accession>
<comment type="subcellular location">
    <subcellularLocation>
        <location evidence="1">Endomembrane system</location>
        <topology evidence="1">Multi-pass membrane protein</topology>
    </subcellularLocation>
</comment>
<keyword evidence="4" id="KW-0328">Glycosyltransferase</keyword>
<dbReference type="Proteomes" id="UP000823405">
    <property type="component" value="Unassembled WGS sequence"/>
</dbReference>
<reference evidence="12" key="1">
    <citation type="journal article" date="2020" name="Fungal Divers.">
        <title>Resolving the Mortierellaceae phylogeny through synthesis of multi-gene phylogenetics and phylogenomics.</title>
        <authorList>
            <person name="Vandepol N."/>
            <person name="Liber J."/>
            <person name="Desiro A."/>
            <person name="Na H."/>
            <person name="Kennedy M."/>
            <person name="Barry K."/>
            <person name="Grigoriev I.V."/>
            <person name="Miller A.N."/>
            <person name="O'Donnell K."/>
            <person name="Stajich J.E."/>
            <person name="Bonito G."/>
        </authorList>
    </citation>
    <scope>NUCLEOTIDE SEQUENCE</scope>
    <source>
        <strain evidence="12">NVP60</strain>
    </source>
</reference>
<feature type="compositionally biased region" description="Basic residues" evidence="9">
    <location>
        <begin position="1"/>
        <end position="15"/>
    </location>
</feature>
<evidence type="ECO:0000259" key="11">
    <source>
        <dbReference type="Pfam" id="PF02366"/>
    </source>
</evidence>
<evidence type="ECO:0000256" key="9">
    <source>
        <dbReference type="SAM" id="MobiDB-lite"/>
    </source>
</evidence>
<keyword evidence="5" id="KW-0808">Transferase</keyword>
<evidence type="ECO:0000313" key="12">
    <source>
        <dbReference type="EMBL" id="KAG0289159.1"/>
    </source>
</evidence>
<feature type="region of interest" description="Disordered" evidence="9">
    <location>
        <begin position="1"/>
        <end position="98"/>
    </location>
</feature>
<evidence type="ECO:0000256" key="4">
    <source>
        <dbReference type="ARBA" id="ARBA00022676"/>
    </source>
</evidence>
<evidence type="ECO:0000256" key="7">
    <source>
        <dbReference type="ARBA" id="ARBA00022989"/>
    </source>
</evidence>
<dbReference type="OrthoDB" id="2440664at2759"/>
<feature type="non-terminal residue" evidence="12">
    <location>
        <position position="355"/>
    </location>
</feature>
<sequence length="355" mass="39024">MSKRQPGSSKRKKQKPQQQSITDKSLFINDPLPLLNQDDDTEGSLTSGVSTSTSMLPSQGSSSSQLHQRRTGTGGGLEDIDRDDFHENESDQKETTDLWSWVTSSRAISQEQRRQEDQDEAFGLARHQLDLQARFSIALGDTRANDQQQKSKKKADGANVDGRTSMEREKQSAKTLWDSSKKAEAFDLNAQDWVAFTALTVATLGARLWRISWPDEVILDETNMGHLVNGYAKGEFVLDAHPPLGKMILAGISSLSDYNGSFDFEDIGDQYPGWVPYASMRATMALMGALCAPMAYLTLKASGHGAPAAILATTLVAFDNALTANNRVMALDAPLMFFTAATVMSWNMFIKQSAR</sequence>
<dbReference type="InterPro" id="IPR027005">
    <property type="entry name" value="PMT-like"/>
</dbReference>
<evidence type="ECO:0000313" key="13">
    <source>
        <dbReference type="Proteomes" id="UP000823405"/>
    </source>
</evidence>
<comment type="similarity">
    <text evidence="3">Belongs to the glycosyltransferase 39 family.</text>
</comment>
<dbReference type="PANTHER" id="PTHR10050:SF50">
    <property type="entry name" value="DOLICHYL-PHOSPHATE-MANNOSE--PROTEIN MANNOSYLTRANSFERASE 1-RELATED"/>
    <property type="match status" value="1"/>
</dbReference>
<evidence type="ECO:0000256" key="5">
    <source>
        <dbReference type="ARBA" id="ARBA00022679"/>
    </source>
</evidence>
<feature type="transmembrane region" description="Helical" evidence="10">
    <location>
        <begin position="329"/>
        <end position="349"/>
    </location>
</feature>
<protein>
    <recommendedName>
        <fullName evidence="11">ArnT-like N-terminal domain-containing protein</fullName>
    </recommendedName>
</protein>
<dbReference type="Pfam" id="PF02366">
    <property type="entry name" value="PMT"/>
    <property type="match status" value="1"/>
</dbReference>
<evidence type="ECO:0000256" key="3">
    <source>
        <dbReference type="ARBA" id="ARBA00007222"/>
    </source>
</evidence>